<gene>
    <name evidence="1" type="ORF">PEDI_45120</name>
</gene>
<organism evidence="1 2">
    <name type="scientific">Persicobacter diffluens</name>
    <dbReference type="NCBI Taxonomy" id="981"/>
    <lineage>
        <taxon>Bacteria</taxon>
        <taxon>Pseudomonadati</taxon>
        <taxon>Bacteroidota</taxon>
        <taxon>Cytophagia</taxon>
        <taxon>Cytophagales</taxon>
        <taxon>Persicobacteraceae</taxon>
        <taxon>Persicobacter</taxon>
    </lineage>
</organism>
<proteinExistence type="predicted"/>
<keyword evidence="2" id="KW-1185">Reference proteome</keyword>
<evidence type="ECO:0000313" key="2">
    <source>
        <dbReference type="Proteomes" id="UP001310022"/>
    </source>
</evidence>
<accession>A0AAN4W3N9</accession>
<sequence length="51" mass="5797">MKNLLVSSVFPGNSGRRRCLAHPNLGYLEIVKLSKLAFFEGFGRFHECNIE</sequence>
<dbReference type="EMBL" id="BQKE01000003">
    <property type="protein sequence ID" value="GJM63960.1"/>
    <property type="molecule type" value="Genomic_DNA"/>
</dbReference>
<dbReference type="Proteomes" id="UP001310022">
    <property type="component" value="Unassembled WGS sequence"/>
</dbReference>
<evidence type="ECO:0000313" key="1">
    <source>
        <dbReference type="EMBL" id="GJM63960.1"/>
    </source>
</evidence>
<dbReference type="AlphaFoldDB" id="A0AAN4W3N9"/>
<comment type="caution">
    <text evidence="1">The sequence shown here is derived from an EMBL/GenBank/DDBJ whole genome shotgun (WGS) entry which is preliminary data.</text>
</comment>
<reference evidence="1 2" key="1">
    <citation type="submission" date="2021-12" db="EMBL/GenBank/DDBJ databases">
        <title>Genome sequencing of bacteria with rrn-lacking chromosome and rrn-plasmid.</title>
        <authorList>
            <person name="Anda M."/>
            <person name="Iwasaki W."/>
        </authorList>
    </citation>
    <scope>NUCLEOTIDE SEQUENCE [LARGE SCALE GENOMIC DNA]</scope>
    <source>
        <strain evidence="1 2">NBRC 15940</strain>
    </source>
</reference>
<protein>
    <submittedName>
        <fullName evidence="1">Uncharacterized protein</fullName>
    </submittedName>
</protein>
<name>A0AAN4W3N9_9BACT</name>